<dbReference type="InterPro" id="IPR026906">
    <property type="entry name" value="LRR_5"/>
</dbReference>
<dbReference type="Pfam" id="PF13306">
    <property type="entry name" value="LRR_5"/>
    <property type="match status" value="1"/>
</dbReference>
<dbReference type="GO" id="GO:0005886">
    <property type="term" value="C:plasma membrane"/>
    <property type="evidence" value="ECO:0007669"/>
    <property type="project" value="TreeGrafter"/>
</dbReference>
<dbReference type="Pfam" id="PF13855">
    <property type="entry name" value="LRR_8"/>
    <property type="match status" value="2"/>
</dbReference>
<dbReference type="OMA" id="INTHAFL"/>
<dbReference type="PANTHER" id="PTHR24369:SF210">
    <property type="entry name" value="CHAOPTIN-RELATED"/>
    <property type="match status" value="1"/>
</dbReference>
<evidence type="ECO:0000313" key="8">
    <source>
        <dbReference type="Proteomes" id="UP000594260"/>
    </source>
</evidence>
<dbReference type="PRINTS" id="PR00019">
    <property type="entry name" value="LEURICHRPT"/>
</dbReference>
<feature type="domain" description="LRRCT" evidence="6">
    <location>
        <begin position="377"/>
        <end position="431"/>
    </location>
</feature>
<dbReference type="GeneID" id="111254773"/>
<keyword evidence="3" id="KW-0677">Repeat</keyword>
<dbReference type="PANTHER" id="PTHR24369">
    <property type="entry name" value="ANTIGEN BSP, PUTATIVE-RELATED"/>
    <property type="match status" value="1"/>
</dbReference>
<dbReference type="PROSITE" id="PS51450">
    <property type="entry name" value="LRR"/>
    <property type="match status" value="3"/>
</dbReference>
<keyword evidence="8" id="KW-1185">Reference proteome</keyword>
<protein>
    <recommendedName>
        <fullName evidence="6">LRRCT domain-containing protein</fullName>
    </recommendedName>
</protein>
<dbReference type="InterPro" id="IPR001611">
    <property type="entry name" value="Leu-rich_rpt"/>
</dbReference>
<dbReference type="SMART" id="SM00082">
    <property type="entry name" value="LRRCT"/>
    <property type="match status" value="1"/>
</dbReference>
<dbReference type="KEGG" id="vde:111254773"/>
<reference evidence="7" key="1">
    <citation type="submission" date="2021-01" db="UniProtKB">
        <authorList>
            <consortium name="EnsemblMetazoa"/>
        </authorList>
    </citation>
    <scope>IDENTIFICATION</scope>
</reference>
<keyword evidence="4" id="KW-0472">Membrane</keyword>
<evidence type="ECO:0000256" key="5">
    <source>
        <dbReference type="SAM" id="SignalP"/>
    </source>
</evidence>
<dbReference type="InterPro" id="IPR032675">
    <property type="entry name" value="LRR_dom_sf"/>
</dbReference>
<dbReference type="AlphaFoldDB" id="A0A7M7KTB5"/>
<dbReference type="InterPro" id="IPR000483">
    <property type="entry name" value="Cys-rich_flank_reg_C"/>
</dbReference>
<dbReference type="Gene3D" id="3.80.10.10">
    <property type="entry name" value="Ribonuclease Inhibitor"/>
    <property type="match status" value="3"/>
</dbReference>
<dbReference type="InterPro" id="IPR050541">
    <property type="entry name" value="LRR_TM_domain-containing"/>
</dbReference>
<name>A0A7M7KTB5_VARDE</name>
<dbReference type="SMART" id="SM00369">
    <property type="entry name" value="LRR_TYP"/>
    <property type="match status" value="9"/>
</dbReference>
<evidence type="ECO:0000313" key="7">
    <source>
        <dbReference type="EnsemblMetazoa" id="XP_022671694"/>
    </source>
</evidence>
<dbReference type="RefSeq" id="XP_022671694.1">
    <property type="nucleotide sequence ID" value="XM_022815959.1"/>
</dbReference>
<evidence type="ECO:0000256" key="1">
    <source>
        <dbReference type="ARBA" id="ARBA00022614"/>
    </source>
</evidence>
<dbReference type="EnsemblMetazoa" id="XM_022815959">
    <property type="protein sequence ID" value="XP_022671694"/>
    <property type="gene ID" value="LOC111254773"/>
</dbReference>
<proteinExistence type="predicted"/>
<keyword evidence="1" id="KW-0433">Leucine-rich repeat</keyword>
<feature type="chain" id="PRO_5029474356" description="LRRCT domain-containing protein" evidence="5">
    <location>
        <begin position="25"/>
        <end position="602"/>
    </location>
</feature>
<evidence type="ECO:0000259" key="6">
    <source>
        <dbReference type="SMART" id="SM00082"/>
    </source>
</evidence>
<keyword evidence="4" id="KW-0812">Transmembrane</keyword>
<evidence type="ECO:0000256" key="4">
    <source>
        <dbReference type="SAM" id="Phobius"/>
    </source>
</evidence>
<feature type="transmembrane region" description="Helical" evidence="4">
    <location>
        <begin position="438"/>
        <end position="460"/>
    </location>
</feature>
<organism evidence="7 8">
    <name type="scientific">Varroa destructor</name>
    <name type="common">Honeybee mite</name>
    <dbReference type="NCBI Taxonomy" id="109461"/>
    <lineage>
        <taxon>Eukaryota</taxon>
        <taxon>Metazoa</taxon>
        <taxon>Ecdysozoa</taxon>
        <taxon>Arthropoda</taxon>
        <taxon>Chelicerata</taxon>
        <taxon>Arachnida</taxon>
        <taxon>Acari</taxon>
        <taxon>Parasitiformes</taxon>
        <taxon>Mesostigmata</taxon>
        <taxon>Gamasina</taxon>
        <taxon>Dermanyssoidea</taxon>
        <taxon>Varroidae</taxon>
        <taxon>Varroa</taxon>
    </lineage>
</organism>
<keyword evidence="4" id="KW-1133">Transmembrane helix</keyword>
<feature type="signal peptide" evidence="5">
    <location>
        <begin position="1"/>
        <end position="24"/>
    </location>
</feature>
<dbReference type="FunCoup" id="A0A7M7KTB5">
    <property type="interactions" value="30"/>
</dbReference>
<keyword evidence="2 5" id="KW-0732">Signal</keyword>
<dbReference type="OrthoDB" id="1055097at2759"/>
<accession>A0A7M7KTB5</accession>
<evidence type="ECO:0000256" key="2">
    <source>
        <dbReference type="ARBA" id="ARBA00022729"/>
    </source>
</evidence>
<sequence length="602" mass="67068">MKLTPATIISVVFAVAFVCEKADARLFCPLRCRCNDAELTVNCQDAALDVFPLTLHPMLKEIRLSRNSIANILSAFGVYSELEVLDLSTNRISNLGERNFALVNLRELDLSCNFIKELSVDTFHGAESLQILVLKKNSLTELPANVFHGLRSLEIVDLSNNHISTISPAAFAGLDKIKRLVLRANHFRSVPTESFIYLSSLRSLDLGSNALSMLDQAAFYHLQNLEELELDKCGIAQVDPGTFMELNRLKSLNLQYNNIQSFPAAVSSIEKLQELNIGGNLIARLSSKDLRQSYRLKKITISHSEMLERIDEDAFAANLDLEEVIFEFNMQLERIPTNLFGRLPNLRRVSLRGNSIRTIDSHTLPVELLASFDLTKNPLECNCELQWLWRYLQSDYLSSMTNGTSMIRCAGPEPLHSELLMNLDESDLNCAGDPKRGLLVGGLTIFCAILLAVGGVLLWYRRRSPPNQITHSQDPVKALKQLENGTVSVYAQYQDSRYPYVLQPTRIPTLPTPNMGYAGLTPKSYPSTRELFPQTRNSAGSNINNNHIGVVMPHSQGNVCIDTSNHAYQTLGSALSSGSSECESAKYFTLDGRGDQQSSLYV</sequence>
<evidence type="ECO:0000256" key="3">
    <source>
        <dbReference type="ARBA" id="ARBA00022737"/>
    </source>
</evidence>
<dbReference type="Proteomes" id="UP000594260">
    <property type="component" value="Unplaced"/>
</dbReference>
<dbReference type="InterPro" id="IPR003591">
    <property type="entry name" value="Leu-rich_rpt_typical-subtyp"/>
</dbReference>
<dbReference type="SMART" id="SM00365">
    <property type="entry name" value="LRR_SD22"/>
    <property type="match status" value="5"/>
</dbReference>
<dbReference type="InParanoid" id="A0A7M7KTB5"/>
<dbReference type="SUPFAM" id="SSF52058">
    <property type="entry name" value="L domain-like"/>
    <property type="match status" value="1"/>
</dbReference>